<dbReference type="Pfam" id="PF00571">
    <property type="entry name" value="CBS"/>
    <property type="match status" value="2"/>
</dbReference>
<evidence type="ECO:0000256" key="1">
    <source>
        <dbReference type="ARBA" id="ARBA00023122"/>
    </source>
</evidence>
<name>A0A1W1UZT7_9DEIO</name>
<protein>
    <submittedName>
        <fullName evidence="4">Predicted transcriptional regulator, contains C-terminal CBS domains</fullName>
    </submittedName>
</protein>
<dbReference type="EMBL" id="FWWU01000008">
    <property type="protein sequence ID" value="SMB86593.1"/>
    <property type="molecule type" value="Genomic_DNA"/>
</dbReference>
<evidence type="ECO:0000259" key="3">
    <source>
        <dbReference type="PROSITE" id="PS51371"/>
    </source>
</evidence>
<dbReference type="InterPro" id="IPR000644">
    <property type="entry name" value="CBS_dom"/>
</dbReference>
<dbReference type="PANTHER" id="PTHR43080">
    <property type="entry name" value="CBS DOMAIN-CONTAINING PROTEIN CBSX3, MITOCHONDRIAL"/>
    <property type="match status" value="1"/>
</dbReference>
<reference evidence="4 5" key="1">
    <citation type="submission" date="2017-04" db="EMBL/GenBank/DDBJ databases">
        <authorList>
            <person name="Afonso C.L."/>
            <person name="Miller P.J."/>
            <person name="Scott M.A."/>
            <person name="Spackman E."/>
            <person name="Goraichik I."/>
            <person name="Dimitrov K.M."/>
            <person name="Suarez D.L."/>
            <person name="Swayne D.E."/>
        </authorList>
    </citation>
    <scope>NUCLEOTIDE SEQUENCE [LARGE SCALE GENOMIC DNA]</scope>
    <source>
        <strain evidence="4 5">KR-140</strain>
    </source>
</reference>
<dbReference type="AlphaFoldDB" id="A0A1W1UZT7"/>
<organism evidence="4 5">
    <name type="scientific">Deinococcus hopiensis KR-140</name>
    <dbReference type="NCBI Taxonomy" id="695939"/>
    <lineage>
        <taxon>Bacteria</taxon>
        <taxon>Thermotogati</taxon>
        <taxon>Deinococcota</taxon>
        <taxon>Deinococci</taxon>
        <taxon>Deinococcales</taxon>
        <taxon>Deinococcaceae</taxon>
        <taxon>Deinococcus</taxon>
    </lineage>
</organism>
<dbReference type="SMART" id="SM00116">
    <property type="entry name" value="CBS"/>
    <property type="match status" value="2"/>
</dbReference>
<dbReference type="Gene3D" id="3.10.580.10">
    <property type="entry name" value="CBS-domain"/>
    <property type="match status" value="2"/>
</dbReference>
<evidence type="ECO:0000313" key="5">
    <source>
        <dbReference type="Proteomes" id="UP000192582"/>
    </source>
</evidence>
<sequence length="113" mass="12605">MKMRQGQCRHLPVLQEGQLVGILSDRDLKEAWPSDSSAISSGELVQNVGKIKVKDVMTQTLITIDEETSIEETAVHLLKRNISALLVVNQRGHLTGIVTVKDLLRELVRLTSY</sequence>
<dbReference type="CDD" id="cd04584">
    <property type="entry name" value="CBS_pair_AcuB_like"/>
    <property type="match status" value="1"/>
</dbReference>
<evidence type="ECO:0000256" key="2">
    <source>
        <dbReference type="PROSITE-ProRule" id="PRU00703"/>
    </source>
</evidence>
<evidence type="ECO:0000313" key="4">
    <source>
        <dbReference type="EMBL" id="SMB86593.1"/>
    </source>
</evidence>
<keyword evidence="5" id="KW-1185">Reference proteome</keyword>
<proteinExistence type="predicted"/>
<accession>A0A1W1UZT7</accession>
<keyword evidence="1 2" id="KW-0129">CBS domain</keyword>
<dbReference type="InterPro" id="IPR046342">
    <property type="entry name" value="CBS_dom_sf"/>
</dbReference>
<dbReference type="PANTHER" id="PTHR43080:SF2">
    <property type="entry name" value="CBS DOMAIN-CONTAINING PROTEIN"/>
    <property type="match status" value="1"/>
</dbReference>
<dbReference type="InterPro" id="IPR051257">
    <property type="entry name" value="Diverse_CBS-Domain"/>
</dbReference>
<dbReference type="STRING" id="695939.SAMN00790413_03860"/>
<feature type="domain" description="CBS" evidence="3">
    <location>
        <begin position="57"/>
        <end position="113"/>
    </location>
</feature>
<dbReference type="PROSITE" id="PS51371">
    <property type="entry name" value="CBS"/>
    <property type="match status" value="1"/>
</dbReference>
<gene>
    <name evidence="4" type="ORF">SAMN00790413_03860</name>
</gene>
<dbReference type="Proteomes" id="UP000192582">
    <property type="component" value="Unassembled WGS sequence"/>
</dbReference>
<dbReference type="SUPFAM" id="SSF54631">
    <property type="entry name" value="CBS-domain pair"/>
    <property type="match status" value="1"/>
</dbReference>